<dbReference type="InterPro" id="IPR023346">
    <property type="entry name" value="Lysozyme-like_dom_sf"/>
</dbReference>
<dbReference type="Proteomes" id="UP000240728">
    <property type="component" value="Unassembled WGS sequence"/>
</dbReference>
<comment type="caution">
    <text evidence="2">The sequence shown here is derived from an EMBL/GenBank/DDBJ whole genome shotgun (WGS) entry which is preliminary data.</text>
</comment>
<dbReference type="RefSeq" id="WP_045043188.1">
    <property type="nucleotide sequence ID" value="NZ_JZTB01000014.1"/>
</dbReference>
<keyword evidence="1" id="KW-0732">Signal</keyword>
<protein>
    <recommendedName>
        <fullName evidence="4">Transglycosylase SLT domain-containing protein</fullName>
    </recommendedName>
</protein>
<keyword evidence="3" id="KW-1185">Reference proteome</keyword>
<organism evidence="2 3">
    <name type="scientific">Photobacterium kishitanii</name>
    <dbReference type="NCBI Taxonomy" id="318456"/>
    <lineage>
        <taxon>Bacteria</taxon>
        <taxon>Pseudomonadati</taxon>
        <taxon>Pseudomonadota</taxon>
        <taxon>Gammaproteobacteria</taxon>
        <taxon>Vibrionales</taxon>
        <taxon>Vibrionaceae</taxon>
        <taxon>Photobacterium</taxon>
    </lineage>
</organism>
<evidence type="ECO:0000256" key="1">
    <source>
        <dbReference type="SAM" id="SignalP"/>
    </source>
</evidence>
<reference evidence="2 3" key="1">
    <citation type="submission" date="2018-01" db="EMBL/GenBank/DDBJ databases">
        <title>Whole genome sequencing of Histamine producing bacteria.</title>
        <authorList>
            <person name="Butler K."/>
        </authorList>
    </citation>
    <scope>NUCLEOTIDE SEQUENCE [LARGE SCALE GENOMIC DNA]</scope>
    <source>
        <strain evidence="2 3">A1-4</strain>
    </source>
</reference>
<dbReference type="SUPFAM" id="SSF53955">
    <property type="entry name" value="Lysozyme-like"/>
    <property type="match status" value="1"/>
</dbReference>
<dbReference type="AlphaFoldDB" id="A0AAX0YSI0"/>
<accession>A0AAX0YSI0</accession>
<sequence length="190" mass="22058">MSHHNPLLLIIMMALLYSNSVNARSQSLAVPNVFSETALRFNLPSDLLYAIALKESGTTIIHSKTKQKRFQAWPWTMNYNKKGYFFKTRLELYNAAQSLVNSGNRVVDVCPMQMNWRWHQKRFDDLWQATNPKDCIQEAANYLVEISKMNNRNGWMSIVGGYHNLNRNIGNNYANGVKRICKQYQLNCFS</sequence>
<evidence type="ECO:0008006" key="4">
    <source>
        <dbReference type="Google" id="ProtNLM"/>
    </source>
</evidence>
<feature type="chain" id="PRO_5043410112" description="Transglycosylase SLT domain-containing protein" evidence="1">
    <location>
        <begin position="24"/>
        <end position="190"/>
    </location>
</feature>
<name>A0AAX0YSI0_9GAMM</name>
<proteinExistence type="predicted"/>
<evidence type="ECO:0000313" key="3">
    <source>
        <dbReference type="Proteomes" id="UP000240728"/>
    </source>
</evidence>
<gene>
    <name evidence="2" type="ORF">C0W53_15365</name>
</gene>
<evidence type="ECO:0000313" key="2">
    <source>
        <dbReference type="EMBL" id="PSX44009.1"/>
    </source>
</evidence>
<feature type="signal peptide" evidence="1">
    <location>
        <begin position="1"/>
        <end position="23"/>
    </location>
</feature>
<dbReference type="EMBL" id="PYOZ01000010">
    <property type="protein sequence ID" value="PSX44009.1"/>
    <property type="molecule type" value="Genomic_DNA"/>
</dbReference>